<proteinExistence type="predicted"/>
<dbReference type="Proteomes" id="UP001432027">
    <property type="component" value="Unassembled WGS sequence"/>
</dbReference>
<feature type="non-terminal residue" evidence="1">
    <location>
        <position position="129"/>
    </location>
</feature>
<gene>
    <name evidence="1" type="ORF">PENTCL1PPCAC_8807</name>
</gene>
<organism evidence="1 2">
    <name type="scientific">Pristionchus entomophagus</name>
    <dbReference type="NCBI Taxonomy" id="358040"/>
    <lineage>
        <taxon>Eukaryota</taxon>
        <taxon>Metazoa</taxon>
        <taxon>Ecdysozoa</taxon>
        <taxon>Nematoda</taxon>
        <taxon>Chromadorea</taxon>
        <taxon>Rhabditida</taxon>
        <taxon>Rhabditina</taxon>
        <taxon>Diplogasteromorpha</taxon>
        <taxon>Diplogasteroidea</taxon>
        <taxon>Neodiplogasteridae</taxon>
        <taxon>Pristionchus</taxon>
    </lineage>
</organism>
<dbReference type="EMBL" id="BTSX01000002">
    <property type="protein sequence ID" value="GMS86632.1"/>
    <property type="molecule type" value="Genomic_DNA"/>
</dbReference>
<evidence type="ECO:0000313" key="2">
    <source>
        <dbReference type="Proteomes" id="UP001432027"/>
    </source>
</evidence>
<dbReference type="PANTHER" id="PTHR20958">
    <property type="entry name" value="GLYCINE N-ACYLTRANSFERASE-LIKE PROTEIN"/>
    <property type="match status" value="1"/>
</dbReference>
<name>A0AAV5SV52_9BILA</name>
<dbReference type="PANTHER" id="PTHR20958:SF6">
    <property type="entry name" value="GLYCINE N-ACYLTRANSFERASE-LIKE PROTEIN"/>
    <property type="match status" value="1"/>
</dbReference>
<sequence>ILKNKLLADTLHDLPSTSLVDSTIRIAISREYTLTQLDVLGFPAVDPQYIYFMETGDDGARLILERYRHQILEHGRIMISTDEPTSDAFEALIPEVLERKVKRIMNADCGMFYTTNAQRDELNAVRFMP</sequence>
<protein>
    <submittedName>
        <fullName evidence="1">Uncharacterized protein</fullName>
    </submittedName>
</protein>
<keyword evidence="2" id="KW-1185">Reference proteome</keyword>
<dbReference type="InterPro" id="IPR053225">
    <property type="entry name" value="Acyl-CoA_N-acyltransferase"/>
</dbReference>
<dbReference type="AlphaFoldDB" id="A0AAV5SV52"/>
<comment type="caution">
    <text evidence="1">The sequence shown here is derived from an EMBL/GenBank/DDBJ whole genome shotgun (WGS) entry which is preliminary data.</text>
</comment>
<evidence type="ECO:0000313" key="1">
    <source>
        <dbReference type="EMBL" id="GMS86632.1"/>
    </source>
</evidence>
<reference evidence="1" key="1">
    <citation type="submission" date="2023-10" db="EMBL/GenBank/DDBJ databases">
        <title>Genome assembly of Pristionchus species.</title>
        <authorList>
            <person name="Yoshida K."/>
            <person name="Sommer R.J."/>
        </authorList>
    </citation>
    <scope>NUCLEOTIDE SEQUENCE</scope>
    <source>
        <strain evidence="1">RS0144</strain>
    </source>
</reference>
<accession>A0AAV5SV52</accession>
<feature type="non-terminal residue" evidence="1">
    <location>
        <position position="1"/>
    </location>
</feature>